<dbReference type="PROSITE" id="PS51782">
    <property type="entry name" value="LYSM"/>
    <property type="match status" value="2"/>
</dbReference>
<dbReference type="InterPro" id="IPR018392">
    <property type="entry name" value="LysM"/>
</dbReference>
<sequence>MIWNRNRNIICLLVLTLMICLFTPFDAHAGAHEVSIRSAFEPMGYKVILEGKNIKLVREKDEVIVLTPYSAKALKNGQSHTLNKAIRFDNKKSLNMISVLDVYGLAKPVNKEKHYRVKADDTLWKISRKFNVTVPDLKVWNSLDSDVIIPGQHLHTKNPIYIVKPGDSIWEIAHKTESTVNDLIATNKLTSDIVVPGQKLTIPLQPSVQPPNLFADGIFPLAKETYQPYGNSYGAGRDFSSDGKSRSHEGIDIMTEKWIPVFSAIEGTIVKLGWNTYGGYRITIKAPNGYTFYYAHLMGYPEGLNIGQWVSAGQLIGFTGDTGYGEQGTNGKFPAHLHFGMYDPQGNSINPYSYLKWWEMKP</sequence>
<name>A0A0A3I388_9BACL</name>
<dbReference type="SUPFAM" id="SSF51261">
    <property type="entry name" value="Duplicated hybrid motif"/>
    <property type="match status" value="1"/>
</dbReference>
<keyword evidence="5" id="KW-1185">Reference proteome</keyword>
<dbReference type="InterPro" id="IPR036779">
    <property type="entry name" value="LysM_dom_sf"/>
</dbReference>
<dbReference type="Gene3D" id="3.10.350.10">
    <property type="entry name" value="LysM domain"/>
    <property type="match status" value="2"/>
</dbReference>
<evidence type="ECO:0000313" key="5">
    <source>
        <dbReference type="Proteomes" id="UP000030416"/>
    </source>
</evidence>
<dbReference type="GO" id="GO:0004222">
    <property type="term" value="F:metalloendopeptidase activity"/>
    <property type="evidence" value="ECO:0007669"/>
    <property type="project" value="TreeGrafter"/>
</dbReference>
<dbReference type="STRING" id="1384049.CD29_15670"/>
<gene>
    <name evidence="4" type="ORF">CD29_15670</name>
</gene>
<dbReference type="RefSeq" id="WP_036188631.1">
    <property type="nucleotide sequence ID" value="NZ_AVDA01000021.1"/>
</dbReference>
<organism evidence="4 5">
    <name type="scientific">Ureibacillus manganicus DSM 26584</name>
    <dbReference type="NCBI Taxonomy" id="1384049"/>
    <lineage>
        <taxon>Bacteria</taxon>
        <taxon>Bacillati</taxon>
        <taxon>Bacillota</taxon>
        <taxon>Bacilli</taxon>
        <taxon>Bacillales</taxon>
        <taxon>Caryophanaceae</taxon>
        <taxon>Ureibacillus</taxon>
    </lineage>
</organism>
<evidence type="ECO:0000259" key="2">
    <source>
        <dbReference type="PROSITE" id="PS50943"/>
    </source>
</evidence>
<dbReference type="Pfam" id="PF01476">
    <property type="entry name" value="LysM"/>
    <property type="match status" value="2"/>
</dbReference>
<comment type="caution">
    <text evidence="4">The sequence shown here is derived from an EMBL/GenBank/DDBJ whole genome shotgun (WGS) entry which is preliminary data.</text>
</comment>
<evidence type="ECO:0000259" key="3">
    <source>
        <dbReference type="PROSITE" id="PS51782"/>
    </source>
</evidence>
<dbReference type="SMART" id="SM00257">
    <property type="entry name" value="LysM"/>
    <property type="match status" value="2"/>
</dbReference>
<feature type="domain" description="HTH cro/C1-type" evidence="2">
    <location>
        <begin position="121"/>
        <end position="137"/>
    </location>
</feature>
<protein>
    <recommendedName>
        <fullName evidence="6">Metalloendopeptidase</fullName>
    </recommendedName>
</protein>
<dbReference type="InterPro" id="IPR016047">
    <property type="entry name" value="M23ase_b-sheet_dom"/>
</dbReference>
<evidence type="ECO:0008006" key="6">
    <source>
        <dbReference type="Google" id="ProtNLM"/>
    </source>
</evidence>
<dbReference type="OrthoDB" id="9810477at2"/>
<evidence type="ECO:0000313" key="4">
    <source>
        <dbReference type="EMBL" id="KGR77133.1"/>
    </source>
</evidence>
<dbReference type="PANTHER" id="PTHR21666:SF270">
    <property type="entry name" value="MUREIN HYDROLASE ACTIVATOR ENVC"/>
    <property type="match status" value="1"/>
</dbReference>
<dbReference type="PROSITE" id="PS50943">
    <property type="entry name" value="HTH_CROC1"/>
    <property type="match status" value="1"/>
</dbReference>
<dbReference type="InterPro" id="IPR011055">
    <property type="entry name" value="Dup_hybrid_motif"/>
</dbReference>
<dbReference type="eggNOG" id="COG1388">
    <property type="taxonomic scope" value="Bacteria"/>
</dbReference>
<keyword evidence="1" id="KW-0732">Signal</keyword>
<dbReference type="Proteomes" id="UP000030416">
    <property type="component" value="Unassembled WGS sequence"/>
</dbReference>
<feature type="chain" id="PRO_5002014264" description="Metalloendopeptidase" evidence="1">
    <location>
        <begin position="30"/>
        <end position="362"/>
    </location>
</feature>
<evidence type="ECO:0000256" key="1">
    <source>
        <dbReference type="SAM" id="SignalP"/>
    </source>
</evidence>
<dbReference type="EMBL" id="JPVN01000021">
    <property type="protein sequence ID" value="KGR77133.1"/>
    <property type="molecule type" value="Genomic_DNA"/>
</dbReference>
<reference evidence="4 5" key="1">
    <citation type="submission" date="2014-02" db="EMBL/GenBank/DDBJ databases">
        <title>Draft genome sequence of Lysinibacillus manganicus DSM 26584T.</title>
        <authorList>
            <person name="Zhang F."/>
            <person name="Wang G."/>
            <person name="Zhang L."/>
        </authorList>
    </citation>
    <scope>NUCLEOTIDE SEQUENCE [LARGE SCALE GENOMIC DNA]</scope>
    <source>
        <strain evidence="4 5">DSM 26584</strain>
    </source>
</reference>
<dbReference type="CDD" id="cd12797">
    <property type="entry name" value="M23_peptidase"/>
    <property type="match status" value="1"/>
</dbReference>
<feature type="signal peptide" evidence="1">
    <location>
        <begin position="1"/>
        <end position="29"/>
    </location>
</feature>
<proteinExistence type="predicted"/>
<feature type="domain" description="LysM" evidence="3">
    <location>
        <begin position="113"/>
        <end position="156"/>
    </location>
</feature>
<dbReference type="AlphaFoldDB" id="A0A0A3I388"/>
<dbReference type="Gene3D" id="2.70.70.10">
    <property type="entry name" value="Glucose Permease (Domain IIA)"/>
    <property type="match status" value="1"/>
</dbReference>
<dbReference type="eggNOG" id="COG0739">
    <property type="taxonomic scope" value="Bacteria"/>
</dbReference>
<accession>A0A0A3I388</accession>
<feature type="domain" description="LysM" evidence="3">
    <location>
        <begin position="159"/>
        <end position="202"/>
    </location>
</feature>
<dbReference type="InterPro" id="IPR001387">
    <property type="entry name" value="Cro/C1-type_HTH"/>
</dbReference>
<dbReference type="CDD" id="cd00118">
    <property type="entry name" value="LysM"/>
    <property type="match status" value="2"/>
</dbReference>
<dbReference type="Pfam" id="PF01551">
    <property type="entry name" value="Peptidase_M23"/>
    <property type="match status" value="1"/>
</dbReference>
<dbReference type="InterPro" id="IPR050570">
    <property type="entry name" value="Cell_wall_metabolism_enzyme"/>
</dbReference>
<dbReference type="PANTHER" id="PTHR21666">
    <property type="entry name" value="PEPTIDASE-RELATED"/>
    <property type="match status" value="1"/>
</dbReference>